<evidence type="ECO:0000259" key="2">
    <source>
        <dbReference type="Pfam" id="PF00535"/>
    </source>
</evidence>
<dbReference type="Pfam" id="PF00535">
    <property type="entry name" value="Glycos_transf_2"/>
    <property type="match status" value="3"/>
</dbReference>
<dbReference type="GO" id="GO:0016757">
    <property type="term" value="F:glycosyltransferase activity"/>
    <property type="evidence" value="ECO:0007669"/>
    <property type="project" value="UniProtKB-KW"/>
</dbReference>
<sequence length="1565" mass="176919">MKQPLVTIGVALYNDEKHVRRTLDCILAQSHQNLEILVSDDCSQDGTAEICREYVQKDSRISFMSQRRNLGSLANHELLFNLSSGEYFMWCNGHDCFDADYIESCVAALEADPELVLCYSKTVRHDYHDREQTELFDALDTRGLDLLQRFQAIFSAVVKNACMFYGVFRSEVLRKSKRHRRTIGGDLIFINEIGLLGHVLQLGGTTFHRYAMRPPSATDDGTDRWMELIVQPRGHKLETITPWLNMGYEYLTMIADSGLPAEQQGALLPAAVQMLNHVFGGQFRAETEQRLLQVDPSGVADPVGRNFYLTEIVHNLNRARFFYPDKESIDRALQRCLELARQADRQPSAPSTAAVPRAAQGVPERGESVQPGPPEARGEVRLSFVIIVLNGMPFLEYCINALYDIAHEIIVVEGAVQSCSFAANADGSSRDGTVQYLKNRPDPQGKLRLIQGLWPEKVHMQNAALELVTGNYVWLVDSDEIYKREDLATIKSLLEQTPSITQVNFIPDNFWKGVDTIFVSQQFFETGCHYRRLFKYVPGARFTSHRPPTLVWPGEEKSTEQMELIGGKVTRAMGVIIYHYSYVLDSQVQQKIELYNRYGWGEGWRIDLNEWYRECFLKWTPENAREIEARYPVWTGDRNSKTLPFSGTHPEDMRDYIQNARREAAAAGKGKGRFKIAGEHQEDLDLTKVGTDSDFAGSIAQIFREHRPKKIIETGTYHGEGTTRVITSTLKQQGIDATFFSIECNPQNHAIARENLRRSGLLPHVRLLNGISTPRAFLPTYQEIEKKYVRNLEQLDFDDVFIDHQEHQRALLYYKETDFSGVPEDLLGACLAEFDNRPDFVLLDSGGHMGNVEFNYLIQKLEGPCFVALDDIYHIKHHESFRQMQKDPRFKIVVSSREKFGFCIAYFTPQTPQRILWLRADSIGDNVLASSMLPHVKSKYPQASITVLCQQHIAELYEACPLVDQVITFELRQAHESDDYRMLIVKKLQGVGADLLLNSIYSRDPLYDLFAIGSGAPEKIALQGDTCNISEQERQETNRHYTRLIASPGELKPELERHRDFLRGLGIEAPPLGPVIWTSEADERFADDFFRQQGLAAERCIALFAGAQSMLRTYGHYGKALAGVCREGGYTLLALGAAADYDLNQLNLVEAQAPGINLSGKLTLRQTAALLRRCRLAVGAETGNAHIACAVGTPNVILVGGGHFGRFMPYTPLTSVACLPLACFFCNWGCRYGRSHCVKDVDPRVLEQAVRETLATGSDRIRIFAESSELWKPLPGEPAWGWRPELMGDYPHQVIEVGGAPSAAPRPATSQRPMPRISVVVPSYNYGCYLEACLDSILSQNYPNLELIVMDGGSTDDTVEILKRYQSRIAYWRSAPDDGQYSAIEEGLNRSTGEIMAWLNADDMFHPGVFSVVARIFMEHPEVEWLMGRPNSFDESGRQKHVCSFLPMNSRAKYLEDQELIQQEGTFWRRGLWQRSGAYIQKGLALAADLELWARFFRSARLYSVDIPIAGFRDHPLQKSKDKAGYTAEANRVLARERELFEAEQHPFSPPAPLPILIEGDRVIM</sequence>
<protein>
    <submittedName>
        <fullName evidence="3">Glycosyltransferase</fullName>
        <ecNumber evidence="3">2.4.-.-</ecNumber>
    </submittedName>
</protein>
<dbReference type="Proteomes" id="UP000683557">
    <property type="component" value="Chromosome"/>
</dbReference>
<dbReference type="CDD" id="cd03789">
    <property type="entry name" value="GT9_LPS_heptosyltransferase"/>
    <property type="match status" value="1"/>
</dbReference>
<name>A0ABX8J971_9BACT</name>
<evidence type="ECO:0000313" key="4">
    <source>
        <dbReference type="Proteomes" id="UP000683557"/>
    </source>
</evidence>
<feature type="domain" description="Glycosyltransferase 2-like" evidence="2">
    <location>
        <begin position="383"/>
        <end position="504"/>
    </location>
</feature>
<accession>A0ABX8J971</accession>
<dbReference type="InterPro" id="IPR001173">
    <property type="entry name" value="Glyco_trans_2-like"/>
</dbReference>
<organism evidence="3 4">
    <name type="scientific">Geomonas oryzisoli</name>
    <dbReference type="NCBI Taxonomy" id="2847992"/>
    <lineage>
        <taxon>Bacteria</taxon>
        <taxon>Pseudomonadati</taxon>
        <taxon>Thermodesulfobacteriota</taxon>
        <taxon>Desulfuromonadia</taxon>
        <taxon>Geobacterales</taxon>
        <taxon>Geobacteraceae</taxon>
        <taxon>Geomonas</taxon>
    </lineage>
</organism>
<keyword evidence="4" id="KW-1185">Reference proteome</keyword>
<reference evidence="3 4" key="1">
    <citation type="submission" date="2021-06" db="EMBL/GenBank/DDBJ databases">
        <title>Gemonas diversity in paddy soil.</title>
        <authorList>
            <person name="Liu G."/>
        </authorList>
    </citation>
    <scope>NUCLEOTIDE SEQUENCE [LARGE SCALE GENOMIC DNA]</scope>
    <source>
        <strain evidence="3 4">RG10</strain>
    </source>
</reference>
<feature type="domain" description="Glycosyltransferase 2-like" evidence="2">
    <location>
        <begin position="8"/>
        <end position="123"/>
    </location>
</feature>
<dbReference type="PANTHER" id="PTHR22916">
    <property type="entry name" value="GLYCOSYLTRANSFERASE"/>
    <property type="match status" value="1"/>
</dbReference>
<dbReference type="EC" id="2.4.-.-" evidence="3"/>
<proteinExistence type="predicted"/>
<dbReference type="Pfam" id="PF01075">
    <property type="entry name" value="Glyco_transf_9"/>
    <property type="match status" value="1"/>
</dbReference>
<feature type="region of interest" description="Disordered" evidence="1">
    <location>
        <begin position="343"/>
        <end position="375"/>
    </location>
</feature>
<evidence type="ECO:0000313" key="3">
    <source>
        <dbReference type="EMBL" id="QWV93637.1"/>
    </source>
</evidence>
<gene>
    <name evidence="3" type="ORF">KP004_00140</name>
</gene>
<dbReference type="CDD" id="cd06433">
    <property type="entry name" value="GT_2_WfgS_like"/>
    <property type="match status" value="1"/>
</dbReference>
<keyword evidence="3" id="KW-0808">Transferase</keyword>
<dbReference type="InterPro" id="IPR002201">
    <property type="entry name" value="Glyco_trans_9"/>
</dbReference>
<keyword evidence="3" id="KW-0328">Glycosyltransferase</keyword>
<dbReference type="PANTHER" id="PTHR22916:SF65">
    <property type="entry name" value="SLR1065 PROTEIN"/>
    <property type="match status" value="1"/>
</dbReference>
<dbReference type="RefSeq" id="WP_216800393.1">
    <property type="nucleotide sequence ID" value="NZ_CP076723.1"/>
</dbReference>
<evidence type="ECO:0000256" key="1">
    <source>
        <dbReference type="SAM" id="MobiDB-lite"/>
    </source>
</evidence>
<feature type="domain" description="Glycosyltransferase 2-like" evidence="2">
    <location>
        <begin position="1318"/>
        <end position="1444"/>
    </location>
</feature>
<dbReference type="EMBL" id="CP076723">
    <property type="protein sequence ID" value="QWV93637.1"/>
    <property type="molecule type" value="Genomic_DNA"/>
</dbReference>
<dbReference type="CDD" id="cd00761">
    <property type="entry name" value="Glyco_tranf_GTA_type"/>
    <property type="match status" value="1"/>
</dbReference>